<dbReference type="Proteomes" id="UP000653305">
    <property type="component" value="Unassembled WGS sequence"/>
</dbReference>
<organism evidence="2 3">
    <name type="scientific">Phtheirospermum japonicum</name>
    <dbReference type="NCBI Taxonomy" id="374723"/>
    <lineage>
        <taxon>Eukaryota</taxon>
        <taxon>Viridiplantae</taxon>
        <taxon>Streptophyta</taxon>
        <taxon>Embryophyta</taxon>
        <taxon>Tracheophyta</taxon>
        <taxon>Spermatophyta</taxon>
        <taxon>Magnoliopsida</taxon>
        <taxon>eudicotyledons</taxon>
        <taxon>Gunneridae</taxon>
        <taxon>Pentapetalae</taxon>
        <taxon>asterids</taxon>
        <taxon>lamiids</taxon>
        <taxon>Lamiales</taxon>
        <taxon>Orobanchaceae</taxon>
        <taxon>Orobanchaceae incertae sedis</taxon>
        <taxon>Phtheirospermum</taxon>
    </lineage>
</organism>
<name>A0A830D0U8_9LAMI</name>
<keyword evidence="3" id="KW-1185">Reference proteome</keyword>
<evidence type="ECO:0000313" key="2">
    <source>
        <dbReference type="EMBL" id="GFQ04253.1"/>
    </source>
</evidence>
<feature type="compositionally biased region" description="Acidic residues" evidence="1">
    <location>
        <begin position="67"/>
        <end position="77"/>
    </location>
</feature>
<dbReference type="EMBL" id="BMAC01000921">
    <property type="protein sequence ID" value="GFQ04253.1"/>
    <property type="molecule type" value="Genomic_DNA"/>
</dbReference>
<reference evidence="2" key="1">
    <citation type="submission" date="2020-07" db="EMBL/GenBank/DDBJ databases">
        <title>Ethylene signaling mediates host invasion by parasitic plants.</title>
        <authorList>
            <person name="Yoshida S."/>
        </authorList>
    </citation>
    <scope>NUCLEOTIDE SEQUENCE</scope>
    <source>
        <strain evidence="2">Okayama</strain>
    </source>
</reference>
<sequence>MISFGFTLKFYSSMSSLIRERTKDIMSVVGALLFGVACGALTAADMYFLWALYSPIRFDFGDVSSSSDDDDDDDDEVCHDQEEAGLSGHPNKPAAADDDLKKPAPQAQEVVYLSSFFPFV</sequence>
<gene>
    <name evidence="2" type="ORF">PHJA_002569200</name>
</gene>
<comment type="caution">
    <text evidence="2">The sequence shown here is derived from an EMBL/GenBank/DDBJ whole genome shotgun (WGS) entry which is preliminary data.</text>
</comment>
<dbReference type="AlphaFoldDB" id="A0A830D0U8"/>
<accession>A0A830D0U8</accession>
<dbReference type="PANTHER" id="PTHR35107">
    <property type="entry name" value="EXPRESSED PROTEIN"/>
    <property type="match status" value="1"/>
</dbReference>
<dbReference type="PANTHER" id="PTHR35107:SF2">
    <property type="entry name" value="EXPRESSED PROTEIN"/>
    <property type="match status" value="1"/>
</dbReference>
<protein>
    <submittedName>
        <fullName evidence="2">Uncharacterized protein</fullName>
    </submittedName>
</protein>
<evidence type="ECO:0000313" key="3">
    <source>
        <dbReference type="Proteomes" id="UP000653305"/>
    </source>
</evidence>
<feature type="region of interest" description="Disordered" evidence="1">
    <location>
        <begin position="64"/>
        <end position="101"/>
    </location>
</feature>
<dbReference type="OrthoDB" id="769005at2759"/>
<proteinExistence type="predicted"/>
<evidence type="ECO:0000256" key="1">
    <source>
        <dbReference type="SAM" id="MobiDB-lite"/>
    </source>
</evidence>